<dbReference type="InterPro" id="IPR046331">
    <property type="entry name" value="GPAM1-like"/>
</dbReference>
<reference evidence="4" key="2">
    <citation type="submission" date="2025-09" db="UniProtKB">
        <authorList>
            <consortium name="Ensembl"/>
        </authorList>
    </citation>
    <scope>IDENTIFICATION</scope>
</reference>
<feature type="compositionally biased region" description="Basic and acidic residues" evidence="2">
    <location>
        <begin position="305"/>
        <end position="328"/>
    </location>
</feature>
<dbReference type="OrthoDB" id="73491at2759"/>
<dbReference type="AlphaFoldDB" id="A0A8C5QAI0"/>
<sequence>MSRNVIGPALPPGFSNPEEQESPEESENHRIGPPVYRAASECVAGPVLPPGYTRTRSSDSSDSEHEGKPNPWHDKRGSEERETNSRNQPQPSVADEENDDDGFFGPALPPGFKKAADSPERPVIGPALPPGFKKDLDDGNSPDHGASSNPSAIMEQEESSEDEAIVGPVPAEGPVTSSVAEEFERRALKMKQKLTASDDDGSKKTTRESWMTELPPEMTVFGLGPRSFKRKTNEKSGDRSIWTDTPADQERKAREKQEAKVSSSKEEKAPLSERDKHLAEQVSIHNDTKRSKSLLDLHRKKLKRKAEEDKNKSQERRPFDRDQDLQVNRFDDAQKKALVRKSKELNTKFSHGNSSMFL</sequence>
<accession>A0A8C5QAI0</accession>
<proteinExistence type="predicted"/>
<feature type="compositionally biased region" description="Basic and acidic residues" evidence="2">
    <location>
        <begin position="56"/>
        <end position="84"/>
    </location>
</feature>
<evidence type="ECO:0000256" key="1">
    <source>
        <dbReference type="ARBA" id="ARBA00023489"/>
    </source>
</evidence>
<feature type="compositionally biased region" description="Basic and acidic residues" evidence="2">
    <location>
        <begin position="286"/>
        <end position="297"/>
    </location>
</feature>
<dbReference type="Proteomes" id="UP000694569">
    <property type="component" value="Unplaced"/>
</dbReference>
<dbReference type="PANTHER" id="PTHR46370:SF1">
    <property type="entry name" value="GPALPP MOTIFS-CONTAINING PROTEIN 1"/>
    <property type="match status" value="1"/>
</dbReference>
<evidence type="ECO:0000313" key="4">
    <source>
        <dbReference type="Ensembl" id="ENSLLEP00000033808.1"/>
    </source>
</evidence>
<evidence type="ECO:0000259" key="3">
    <source>
        <dbReference type="Pfam" id="PF12572"/>
    </source>
</evidence>
<dbReference type="Ensembl" id="ENSLLET00000035091.1">
    <property type="protein sequence ID" value="ENSLLEP00000033808.1"/>
    <property type="gene ID" value="ENSLLEG00000021140.1"/>
</dbReference>
<evidence type="ECO:0000256" key="2">
    <source>
        <dbReference type="SAM" id="MobiDB-lite"/>
    </source>
</evidence>
<feature type="compositionally biased region" description="Acidic residues" evidence="2">
    <location>
        <begin position="155"/>
        <end position="164"/>
    </location>
</feature>
<organism evidence="4 5">
    <name type="scientific">Leptobrachium leishanense</name>
    <name type="common">Leishan spiny toad</name>
    <dbReference type="NCBI Taxonomy" id="445787"/>
    <lineage>
        <taxon>Eukaryota</taxon>
        <taxon>Metazoa</taxon>
        <taxon>Chordata</taxon>
        <taxon>Craniata</taxon>
        <taxon>Vertebrata</taxon>
        <taxon>Euteleostomi</taxon>
        <taxon>Amphibia</taxon>
        <taxon>Batrachia</taxon>
        <taxon>Anura</taxon>
        <taxon>Pelobatoidea</taxon>
        <taxon>Megophryidae</taxon>
        <taxon>Leptobrachium</taxon>
    </lineage>
</organism>
<dbReference type="InterPro" id="IPR022226">
    <property type="entry name" value="DUF3752"/>
</dbReference>
<keyword evidence="5" id="KW-1185">Reference proteome</keyword>
<dbReference type="Pfam" id="PF12572">
    <property type="entry name" value="DUF3752"/>
    <property type="match status" value="1"/>
</dbReference>
<feature type="domain" description="DUF3752" evidence="3">
    <location>
        <begin position="223"/>
        <end position="350"/>
    </location>
</feature>
<reference evidence="4" key="1">
    <citation type="submission" date="2025-08" db="UniProtKB">
        <authorList>
            <consortium name="Ensembl"/>
        </authorList>
    </citation>
    <scope>IDENTIFICATION</scope>
</reference>
<gene>
    <name evidence="4" type="primary">GPALPP1</name>
</gene>
<protein>
    <recommendedName>
        <fullName evidence="1">GPALPP motifs-containing protein 1</fullName>
    </recommendedName>
</protein>
<dbReference type="GeneTree" id="ENSGT00940000163575"/>
<name>A0A8C5QAI0_9ANUR</name>
<feature type="compositionally biased region" description="Basic and acidic residues" evidence="2">
    <location>
        <begin position="248"/>
        <end position="279"/>
    </location>
</feature>
<evidence type="ECO:0000313" key="5">
    <source>
        <dbReference type="Proteomes" id="UP000694569"/>
    </source>
</evidence>
<dbReference type="PANTHER" id="PTHR46370">
    <property type="entry name" value="GPALPP MOTIFS-CONTAINING PROTEIN 1"/>
    <property type="match status" value="1"/>
</dbReference>
<feature type="region of interest" description="Disordered" evidence="2">
    <location>
        <begin position="1"/>
        <end position="328"/>
    </location>
</feature>